<dbReference type="EMBL" id="AP013035">
    <property type="protein sequence ID" value="BAT70898.1"/>
    <property type="molecule type" value="Genomic_DNA"/>
</dbReference>
<dbReference type="KEGG" id="ttk:TST_0088"/>
<dbReference type="AlphaFoldDB" id="A0A0S3QRE2"/>
<evidence type="ECO:0000259" key="1">
    <source>
        <dbReference type="Pfam" id="PF03205"/>
    </source>
</evidence>
<sequence>MVRKMKAFAVVGPHNSGKTTLIRHLVKKFSEKGLSVAIIKSTKHTGIFEDPDKDTTLLLNTQAEKVILVAPDKTTIFLKKGINLDEILINTSEDIVICEGFKGSSLPKIAVFKEYEEEFWKGITNIVAVVSETPTNPWDVPRFDRNETDKIADFVTNYIPSWDREKVQLYVNNRKIELKPFLQRILKDSVWGFVKNLKGVDPSAKEVEIKIKITE</sequence>
<dbReference type="RefSeq" id="WP_083498539.1">
    <property type="nucleotide sequence ID" value="NZ_AP013035.1"/>
</dbReference>
<dbReference type="OrthoDB" id="9786803at2"/>
<dbReference type="Proteomes" id="UP000063234">
    <property type="component" value="Chromosome"/>
</dbReference>
<feature type="domain" description="Molybdopterin-guanine dinucleotide biosynthesis protein B (MobB)" evidence="1">
    <location>
        <begin position="8"/>
        <end position="131"/>
    </location>
</feature>
<keyword evidence="3" id="KW-1185">Reference proteome</keyword>
<dbReference type="InterPro" id="IPR052539">
    <property type="entry name" value="MGD_biosynthesis_adapter"/>
</dbReference>
<gene>
    <name evidence="2" type="primary">mobB</name>
    <name evidence="2" type="ORF">TST_0088</name>
</gene>
<evidence type="ECO:0000313" key="2">
    <source>
        <dbReference type="EMBL" id="BAT70898.1"/>
    </source>
</evidence>
<dbReference type="STRING" id="1298851.TST_0088"/>
<dbReference type="NCBIfam" id="TIGR00176">
    <property type="entry name" value="mobB"/>
    <property type="match status" value="1"/>
</dbReference>
<protein>
    <submittedName>
        <fullName evidence="2">Molybdopterin-guanine dinucleotide biosynthesis protein B</fullName>
    </submittedName>
</protein>
<dbReference type="Gene3D" id="3.40.50.300">
    <property type="entry name" value="P-loop containing nucleotide triphosphate hydrolases"/>
    <property type="match status" value="1"/>
</dbReference>
<organism evidence="2 3">
    <name type="scientific">Thermosulfidibacter takaii (strain DSM 17441 / JCM 13301 / NBRC 103674 / ABI70S6)</name>
    <dbReference type="NCBI Taxonomy" id="1298851"/>
    <lineage>
        <taxon>Bacteria</taxon>
        <taxon>Pseudomonadati</taxon>
        <taxon>Thermosulfidibacterota</taxon>
        <taxon>Thermosulfidibacteria</taxon>
        <taxon>Thermosulfidibacterales</taxon>
        <taxon>Thermosulfidibacteraceae</taxon>
    </lineage>
</organism>
<evidence type="ECO:0000313" key="3">
    <source>
        <dbReference type="Proteomes" id="UP000063234"/>
    </source>
</evidence>
<dbReference type="InterPro" id="IPR027417">
    <property type="entry name" value="P-loop_NTPase"/>
</dbReference>
<proteinExistence type="predicted"/>
<reference evidence="3" key="1">
    <citation type="journal article" date="2018" name="Science">
        <title>A primordial and reversible TCA cycle in a facultatively chemolithoautotrophic thermophile.</title>
        <authorList>
            <person name="Nunoura T."/>
            <person name="Chikaraishi Y."/>
            <person name="Izaki R."/>
            <person name="Suwa T."/>
            <person name="Sato T."/>
            <person name="Harada T."/>
            <person name="Mori K."/>
            <person name="Kato Y."/>
            <person name="Miyazaki M."/>
            <person name="Shimamura S."/>
            <person name="Yanagawa K."/>
            <person name="Shuto A."/>
            <person name="Ohkouchi N."/>
            <person name="Fujita N."/>
            <person name="Takaki Y."/>
            <person name="Atomi H."/>
            <person name="Takai K."/>
        </authorList>
    </citation>
    <scope>NUCLEOTIDE SEQUENCE [LARGE SCALE GENOMIC DNA]</scope>
    <source>
        <strain evidence="3">DSM 17441 / JCM 13301 / NBRC 103674 / ABI70S6</strain>
    </source>
</reference>
<dbReference type="InterPro" id="IPR004435">
    <property type="entry name" value="MobB_dom"/>
</dbReference>
<dbReference type="PANTHER" id="PTHR40072:SF1">
    <property type="entry name" value="MOLYBDOPTERIN-GUANINE DINUCLEOTIDE BIOSYNTHESIS ADAPTER PROTEIN"/>
    <property type="match status" value="1"/>
</dbReference>
<dbReference type="GO" id="GO:0006777">
    <property type="term" value="P:Mo-molybdopterin cofactor biosynthetic process"/>
    <property type="evidence" value="ECO:0007669"/>
    <property type="project" value="InterPro"/>
</dbReference>
<dbReference type="Pfam" id="PF03205">
    <property type="entry name" value="MobB"/>
    <property type="match status" value="1"/>
</dbReference>
<name>A0A0S3QRE2_THET7</name>
<dbReference type="SUPFAM" id="SSF52540">
    <property type="entry name" value="P-loop containing nucleoside triphosphate hydrolases"/>
    <property type="match status" value="1"/>
</dbReference>
<dbReference type="PANTHER" id="PTHR40072">
    <property type="entry name" value="MOLYBDOPTERIN-GUANINE DINUCLEOTIDE BIOSYNTHESIS ADAPTER PROTEIN-RELATED"/>
    <property type="match status" value="1"/>
</dbReference>
<accession>A0A0S3QRE2</accession>
<dbReference type="GO" id="GO:0005525">
    <property type="term" value="F:GTP binding"/>
    <property type="evidence" value="ECO:0007669"/>
    <property type="project" value="InterPro"/>
</dbReference>